<keyword evidence="2" id="KW-1185">Reference proteome</keyword>
<organism evidence="1 2">
    <name type="scientific">Dentiscutata heterogama</name>
    <dbReference type="NCBI Taxonomy" id="1316150"/>
    <lineage>
        <taxon>Eukaryota</taxon>
        <taxon>Fungi</taxon>
        <taxon>Fungi incertae sedis</taxon>
        <taxon>Mucoromycota</taxon>
        <taxon>Glomeromycotina</taxon>
        <taxon>Glomeromycetes</taxon>
        <taxon>Diversisporales</taxon>
        <taxon>Gigasporaceae</taxon>
        <taxon>Dentiscutata</taxon>
    </lineage>
</organism>
<proteinExistence type="predicted"/>
<accession>A0ACA9NCD4</accession>
<protein>
    <submittedName>
        <fullName evidence="1">1794_t:CDS:1</fullName>
    </submittedName>
</protein>
<reference evidence="1" key="1">
    <citation type="submission" date="2021-06" db="EMBL/GenBank/DDBJ databases">
        <authorList>
            <person name="Kallberg Y."/>
            <person name="Tangrot J."/>
            <person name="Rosling A."/>
        </authorList>
    </citation>
    <scope>NUCLEOTIDE SEQUENCE</scope>
    <source>
        <strain evidence="1">IL203A</strain>
    </source>
</reference>
<dbReference type="EMBL" id="CAJVPU010014161">
    <property type="protein sequence ID" value="CAG8638014.1"/>
    <property type="molecule type" value="Genomic_DNA"/>
</dbReference>
<sequence length="53" mass="5896">MPRPKPAPINEINNNKTQIISTPQSVPMMIDNQNTTDPWPNPLNNLVVSSTPE</sequence>
<dbReference type="Proteomes" id="UP000789702">
    <property type="component" value="Unassembled WGS sequence"/>
</dbReference>
<name>A0ACA9NCD4_9GLOM</name>
<feature type="non-terminal residue" evidence="1">
    <location>
        <position position="53"/>
    </location>
</feature>
<comment type="caution">
    <text evidence="1">The sequence shown here is derived from an EMBL/GenBank/DDBJ whole genome shotgun (WGS) entry which is preliminary data.</text>
</comment>
<gene>
    <name evidence="1" type="ORF">DHETER_LOCUS8705</name>
</gene>
<evidence type="ECO:0000313" key="1">
    <source>
        <dbReference type="EMBL" id="CAG8638014.1"/>
    </source>
</evidence>
<evidence type="ECO:0000313" key="2">
    <source>
        <dbReference type="Proteomes" id="UP000789702"/>
    </source>
</evidence>